<keyword evidence="3" id="KW-1185">Reference proteome</keyword>
<dbReference type="Proteomes" id="UP000245909">
    <property type="component" value="Unassembled WGS sequence"/>
</dbReference>
<dbReference type="EMBL" id="QENU01000016">
    <property type="protein sequence ID" value="PVX32091.1"/>
    <property type="molecule type" value="Genomic_DNA"/>
</dbReference>
<dbReference type="InterPro" id="IPR058548">
    <property type="entry name" value="MlaB-like_STAS"/>
</dbReference>
<dbReference type="InterPro" id="IPR036513">
    <property type="entry name" value="STAS_dom_sf"/>
</dbReference>
<dbReference type="AlphaFoldDB" id="A0A2U0SL74"/>
<dbReference type="SUPFAM" id="SSF52091">
    <property type="entry name" value="SpoIIaa-like"/>
    <property type="match status" value="1"/>
</dbReference>
<name>A0A2U0SL74_9PAST</name>
<evidence type="ECO:0000259" key="1">
    <source>
        <dbReference type="PROSITE" id="PS50801"/>
    </source>
</evidence>
<protein>
    <submittedName>
        <fullName evidence="2">Phospholipid transport system transporter-binding protein</fullName>
    </submittedName>
</protein>
<dbReference type="InterPro" id="IPR052746">
    <property type="entry name" value="MlaB_ABC_Transporter"/>
</dbReference>
<evidence type="ECO:0000313" key="2">
    <source>
        <dbReference type="EMBL" id="PVX32091.1"/>
    </source>
</evidence>
<dbReference type="PANTHER" id="PTHR35849">
    <property type="entry name" value="BLR2341 PROTEIN"/>
    <property type="match status" value="1"/>
</dbReference>
<proteinExistence type="predicted"/>
<dbReference type="Gene3D" id="3.30.750.24">
    <property type="entry name" value="STAS domain"/>
    <property type="match status" value="1"/>
</dbReference>
<accession>A0A2U0SL74</accession>
<dbReference type="PROSITE" id="PS50801">
    <property type="entry name" value="STAS"/>
    <property type="match status" value="1"/>
</dbReference>
<dbReference type="Pfam" id="PF13466">
    <property type="entry name" value="STAS_2"/>
    <property type="match status" value="1"/>
</dbReference>
<feature type="domain" description="STAS" evidence="1">
    <location>
        <begin position="1"/>
        <end position="116"/>
    </location>
</feature>
<gene>
    <name evidence="2" type="ORF">C8D76_11631</name>
</gene>
<dbReference type="InterPro" id="IPR002645">
    <property type="entry name" value="STAS_dom"/>
</dbReference>
<dbReference type="PANTHER" id="PTHR35849:SF1">
    <property type="entry name" value="INTERMEMBRANE PHOSPHOLIPID TRANSPORT SYSTEM BINDING PROTEIN MLAB"/>
    <property type="match status" value="1"/>
</dbReference>
<dbReference type="RefSeq" id="WP_165814362.1">
    <property type="nucleotide sequence ID" value="NZ_QENU01000016.1"/>
</dbReference>
<organism evidence="2 3">
    <name type="scientific">Alitibacter langaaensis DSM 22999</name>
    <dbReference type="NCBI Taxonomy" id="1122935"/>
    <lineage>
        <taxon>Bacteria</taxon>
        <taxon>Pseudomonadati</taxon>
        <taxon>Pseudomonadota</taxon>
        <taxon>Gammaproteobacteria</taxon>
        <taxon>Pasteurellales</taxon>
        <taxon>Pasteurellaceae</taxon>
        <taxon>Alitibacter</taxon>
    </lineage>
</organism>
<reference evidence="2 3" key="1">
    <citation type="submission" date="2018-05" db="EMBL/GenBank/DDBJ databases">
        <title>Genomic Encyclopedia of Type Strains, Phase IV (KMG-IV): sequencing the most valuable type-strain genomes for metagenomic binning, comparative biology and taxonomic classification.</title>
        <authorList>
            <person name="Goeker M."/>
        </authorList>
    </citation>
    <scope>NUCLEOTIDE SEQUENCE [LARGE SCALE GENOMIC DNA]</scope>
    <source>
        <strain evidence="2 3">DSM 22999</strain>
    </source>
</reference>
<comment type="caution">
    <text evidence="2">The sequence shown here is derived from an EMBL/GenBank/DDBJ whole genome shotgun (WGS) entry which is preliminary data.</text>
</comment>
<evidence type="ECO:0000313" key="3">
    <source>
        <dbReference type="Proteomes" id="UP000245909"/>
    </source>
</evidence>
<sequence>MASEKLTWSTVQNNDRIALQLAGELSRDTLLPLWKEWKGKQRFAVLTASQIANQQVIWDLSQLTRMDSAGFALFSELLHDMQEIAASQIIEHAPDELQTLAELFNLDSWLDSFIKP</sequence>